<protein>
    <submittedName>
        <fullName evidence="1">Uncharacterized protein</fullName>
    </submittedName>
</protein>
<name>X1SN56_9ZZZZ</name>
<reference evidence="1" key="1">
    <citation type="journal article" date="2014" name="Front. Microbiol.">
        <title>High frequency of phylogenetically diverse reductive dehalogenase-homologous genes in deep subseafloor sedimentary metagenomes.</title>
        <authorList>
            <person name="Kawai M."/>
            <person name="Futagami T."/>
            <person name="Toyoda A."/>
            <person name="Takaki Y."/>
            <person name="Nishi S."/>
            <person name="Hori S."/>
            <person name="Arai W."/>
            <person name="Tsubouchi T."/>
            <person name="Morono Y."/>
            <person name="Uchiyama I."/>
            <person name="Ito T."/>
            <person name="Fujiyama A."/>
            <person name="Inagaki F."/>
            <person name="Takami H."/>
        </authorList>
    </citation>
    <scope>NUCLEOTIDE SEQUENCE</scope>
    <source>
        <strain evidence="1">Expedition CK06-06</strain>
    </source>
</reference>
<dbReference type="AlphaFoldDB" id="X1SN56"/>
<organism evidence="1">
    <name type="scientific">marine sediment metagenome</name>
    <dbReference type="NCBI Taxonomy" id="412755"/>
    <lineage>
        <taxon>unclassified sequences</taxon>
        <taxon>metagenomes</taxon>
        <taxon>ecological metagenomes</taxon>
    </lineage>
</organism>
<evidence type="ECO:0000313" key="1">
    <source>
        <dbReference type="EMBL" id="GAI76800.1"/>
    </source>
</evidence>
<gene>
    <name evidence="1" type="ORF">S12H4_11557</name>
</gene>
<proteinExistence type="predicted"/>
<comment type="caution">
    <text evidence="1">The sequence shown here is derived from an EMBL/GenBank/DDBJ whole genome shotgun (WGS) entry which is preliminary data.</text>
</comment>
<dbReference type="EMBL" id="BARW01005221">
    <property type="protein sequence ID" value="GAI76800.1"/>
    <property type="molecule type" value="Genomic_DNA"/>
</dbReference>
<accession>X1SN56</accession>
<sequence length="72" mass="7996">MVTQAQIQGLGQFAHWGFTLELPDDHVLFLMRGGERIAIFSQTGATPESLQAECARHLAESHSKRKAEDSPF</sequence>